<dbReference type="Proteomes" id="UP000225706">
    <property type="component" value="Unassembled WGS sequence"/>
</dbReference>
<feature type="transmembrane region" description="Helical" evidence="11">
    <location>
        <begin position="239"/>
        <end position="258"/>
    </location>
</feature>
<comment type="similarity">
    <text evidence="3 11">Belongs to the PIGV family.</text>
</comment>
<dbReference type="AlphaFoldDB" id="A0A2B4SYN0"/>
<feature type="transmembrane region" description="Helical" evidence="11">
    <location>
        <begin position="369"/>
        <end position="390"/>
    </location>
</feature>
<feature type="transmembrane region" description="Helical" evidence="11">
    <location>
        <begin position="108"/>
        <end position="132"/>
    </location>
</feature>
<dbReference type="Pfam" id="PF04188">
    <property type="entry name" value="Mannosyl_trans2"/>
    <property type="match status" value="1"/>
</dbReference>
<dbReference type="STRING" id="50429.A0A2B4SYN0"/>
<feature type="transmembrane region" description="Helical" evidence="11">
    <location>
        <begin position="168"/>
        <end position="190"/>
    </location>
</feature>
<evidence type="ECO:0000313" key="12">
    <source>
        <dbReference type="EMBL" id="PFX33537.1"/>
    </source>
</evidence>
<comment type="pathway">
    <text evidence="2 11">Glycolipid biosynthesis; glycosylphosphatidylinositol-anchor biosynthesis.</text>
</comment>
<protein>
    <recommendedName>
        <fullName evidence="11">GPI mannosyltransferase 2</fullName>
        <ecNumber evidence="11">2.4.1.-</ecNumber>
    </recommendedName>
</protein>
<evidence type="ECO:0000256" key="11">
    <source>
        <dbReference type="RuleBase" id="RU363112"/>
    </source>
</evidence>
<proteinExistence type="inferred from homology"/>
<keyword evidence="13" id="KW-1185">Reference proteome</keyword>
<keyword evidence="10 11" id="KW-0472">Membrane</keyword>
<dbReference type="UniPathway" id="UPA00196"/>
<keyword evidence="7 11" id="KW-0812">Transmembrane</keyword>
<dbReference type="EMBL" id="LSMT01000011">
    <property type="protein sequence ID" value="PFX33537.1"/>
    <property type="molecule type" value="Genomic_DNA"/>
</dbReference>
<keyword evidence="4 11" id="KW-0337">GPI-anchor biosynthesis</keyword>
<feature type="transmembrane region" description="Helical" evidence="11">
    <location>
        <begin position="306"/>
        <end position="326"/>
    </location>
</feature>
<evidence type="ECO:0000256" key="5">
    <source>
        <dbReference type="ARBA" id="ARBA00022676"/>
    </source>
</evidence>
<comment type="function">
    <text evidence="11">Mannosyltransferase involved in glycosylphosphatidylinositol-anchor biosynthesis.</text>
</comment>
<dbReference type="PANTHER" id="PTHR12468">
    <property type="entry name" value="GPI MANNOSYLTRANSFERASE 2"/>
    <property type="match status" value="1"/>
</dbReference>
<evidence type="ECO:0000256" key="9">
    <source>
        <dbReference type="ARBA" id="ARBA00022989"/>
    </source>
</evidence>
<evidence type="ECO:0000256" key="2">
    <source>
        <dbReference type="ARBA" id="ARBA00004687"/>
    </source>
</evidence>
<sequence>MAFFPLFPWILRILVRVLHPLFQYFLNERSLYLAIGWMLNSTLFTLAAISLNKLTFNLFGSRTAAKLSSLLFCFNPASVFMSSLYTESLFSCLQFTAMYFLEQQRTTLVVLLFSLGCATRSNGVLSCGFLAHRMTKNYVSSGLSSFISDTGSLTFWHLQSGTKLLLKLVILNGIVLFPFIIFQLYGYYLYCIPPRSFLGNLTNSPWCDKLVPFSYSYIQDNYWNVGFLCYFEFKQIPNFALASPVIILSVNAVLNYCLNHRNIETVKNLGLFQRKEKSDKMTRKPIRQNVGITGKQEFDFYQHPDVFVYVVHLFFMTLFGFTSMHVQVTTRFVASASPVIYWYSAHVIMKETYCQSHRLDNRKWKSQLIIGYFLSYFFIGTALHCNFYPWT</sequence>
<keyword evidence="8 11" id="KW-0256">Endoplasmic reticulum</keyword>
<comment type="caution">
    <text evidence="12">The sequence shown here is derived from an EMBL/GenBank/DDBJ whole genome shotgun (WGS) entry which is preliminary data.</text>
</comment>
<dbReference type="EC" id="2.4.1.-" evidence="11"/>
<accession>A0A2B4SYN0</accession>
<dbReference type="GO" id="GO:0006506">
    <property type="term" value="P:GPI anchor biosynthetic process"/>
    <property type="evidence" value="ECO:0007669"/>
    <property type="project" value="UniProtKB-UniPathway"/>
</dbReference>
<keyword evidence="6 11" id="KW-0808">Transferase</keyword>
<dbReference type="GO" id="GO:0004376">
    <property type="term" value="F:GPI mannosyltransferase activity"/>
    <property type="evidence" value="ECO:0007669"/>
    <property type="project" value="InterPro"/>
</dbReference>
<dbReference type="GO" id="GO:0005789">
    <property type="term" value="C:endoplasmic reticulum membrane"/>
    <property type="evidence" value="ECO:0007669"/>
    <property type="project" value="UniProtKB-SubCell"/>
</dbReference>
<dbReference type="OrthoDB" id="10252502at2759"/>
<evidence type="ECO:0000256" key="3">
    <source>
        <dbReference type="ARBA" id="ARBA00008698"/>
    </source>
</evidence>
<keyword evidence="9 11" id="KW-1133">Transmembrane helix</keyword>
<evidence type="ECO:0000256" key="1">
    <source>
        <dbReference type="ARBA" id="ARBA00004477"/>
    </source>
</evidence>
<dbReference type="GO" id="GO:0031501">
    <property type="term" value="C:mannosyltransferase complex"/>
    <property type="evidence" value="ECO:0007669"/>
    <property type="project" value="TreeGrafter"/>
</dbReference>
<evidence type="ECO:0000256" key="7">
    <source>
        <dbReference type="ARBA" id="ARBA00022692"/>
    </source>
</evidence>
<gene>
    <name evidence="12" type="primary">Pigv</name>
    <name evidence="12" type="ORF">AWC38_SpisGene25788</name>
</gene>
<dbReference type="PANTHER" id="PTHR12468:SF2">
    <property type="entry name" value="GPI MANNOSYLTRANSFERASE 2"/>
    <property type="match status" value="1"/>
</dbReference>
<keyword evidence="5 11" id="KW-0328">Glycosyltransferase</keyword>
<organism evidence="12 13">
    <name type="scientific">Stylophora pistillata</name>
    <name type="common">Smooth cauliflower coral</name>
    <dbReference type="NCBI Taxonomy" id="50429"/>
    <lineage>
        <taxon>Eukaryota</taxon>
        <taxon>Metazoa</taxon>
        <taxon>Cnidaria</taxon>
        <taxon>Anthozoa</taxon>
        <taxon>Hexacorallia</taxon>
        <taxon>Scleractinia</taxon>
        <taxon>Astrocoeniina</taxon>
        <taxon>Pocilloporidae</taxon>
        <taxon>Stylophora</taxon>
    </lineage>
</organism>
<evidence type="ECO:0000256" key="8">
    <source>
        <dbReference type="ARBA" id="ARBA00022824"/>
    </source>
</evidence>
<comment type="caution">
    <text evidence="11">Lacks conserved residue(s) required for the propagation of feature annotation.</text>
</comment>
<evidence type="ECO:0000256" key="4">
    <source>
        <dbReference type="ARBA" id="ARBA00022502"/>
    </source>
</evidence>
<evidence type="ECO:0000313" key="13">
    <source>
        <dbReference type="Proteomes" id="UP000225706"/>
    </source>
</evidence>
<dbReference type="GO" id="GO:0000009">
    <property type="term" value="F:alpha-1,6-mannosyltransferase activity"/>
    <property type="evidence" value="ECO:0007669"/>
    <property type="project" value="InterPro"/>
</dbReference>
<reference evidence="13" key="1">
    <citation type="journal article" date="2017" name="bioRxiv">
        <title>Comparative analysis of the genomes of Stylophora pistillata and Acropora digitifera provides evidence for extensive differences between species of corals.</title>
        <authorList>
            <person name="Voolstra C.R."/>
            <person name="Li Y."/>
            <person name="Liew Y.J."/>
            <person name="Baumgarten S."/>
            <person name="Zoccola D."/>
            <person name="Flot J.-F."/>
            <person name="Tambutte S."/>
            <person name="Allemand D."/>
            <person name="Aranda M."/>
        </authorList>
    </citation>
    <scope>NUCLEOTIDE SEQUENCE [LARGE SCALE GENOMIC DNA]</scope>
</reference>
<evidence type="ECO:0000256" key="10">
    <source>
        <dbReference type="ARBA" id="ARBA00023136"/>
    </source>
</evidence>
<name>A0A2B4SYN0_STYPI</name>
<feature type="transmembrane region" description="Helical" evidence="11">
    <location>
        <begin position="31"/>
        <end position="51"/>
    </location>
</feature>
<dbReference type="InterPro" id="IPR007315">
    <property type="entry name" value="PIG-V/Gpi18"/>
</dbReference>
<comment type="subcellular location">
    <subcellularLocation>
        <location evidence="1 11">Endoplasmic reticulum membrane</location>
        <topology evidence="1 11">Multi-pass membrane protein</topology>
    </subcellularLocation>
</comment>
<evidence type="ECO:0000256" key="6">
    <source>
        <dbReference type="ARBA" id="ARBA00022679"/>
    </source>
</evidence>